<dbReference type="GO" id="GO:0020037">
    <property type="term" value="F:heme binding"/>
    <property type="evidence" value="ECO:0007669"/>
    <property type="project" value="InterPro"/>
</dbReference>
<dbReference type="SUPFAM" id="SSF48264">
    <property type="entry name" value="Cytochrome P450"/>
    <property type="match status" value="1"/>
</dbReference>
<sequence>MTELTLLSETTNCADPQAVYARLREKWGVVAPVEVEPGVPAWLVLGYYEIREVLRQDKLFSRDPHNWRLWAEGAVPAESGVAAMMFPADNAYYSDGARHRRLRAPLDDGLASLNERRTARMVREMCAELLDGIAARGSADLVSEYAVLVPLLAVAGMFGIEPGDGYRIMRDVTAIFAAGMEARSALDSMAEMFTDILRRRRACPADDLTTALLNHPNLTRDEEIRFSMVLMINAGYEITIAWIAQTLRLMLSDARFAGRVRGGRLNVDDALDEVLWRDPPLANIPARYATADCVLDGKPVRRGDALVLSIAAANADPRVHTDDPWLEVGNRAHLAWGAGPHSCPAQPQGRMIARIAVDTALHRLPDLALAVPPEEISLQPSPWTRYPASLPVRFTRS</sequence>
<dbReference type="PRINTS" id="PR00359">
    <property type="entry name" value="BP450"/>
</dbReference>
<comment type="similarity">
    <text evidence="1">Belongs to the cytochrome P450 family.</text>
</comment>
<dbReference type="Gene3D" id="1.10.630.10">
    <property type="entry name" value="Cytochrome P450"/>
    <property type="match status" value="1"/>
</dbReference>
<dbReference type="GO" id="GO:0005506">
    <property type="term" value="F:iron ion binding"/>
    <property type="evidence" value="ECO:0007669"/>
    <property type="project" value="InterPro"/>
</dbReference>
<organism evidence="2 3">
    <name type="scientific">Amycolatopsis acidicola</name>
    <dbReference type="NCBI Taxonomy" id="2596893"/>
    <lineage>
        <taxon>Bacteria</taxon>
        <taxon>Bacillati</taxon>
        <taxon>Actinomycetota</taxon>
        <taxon>Actinomycetes</taxon>
        <taxon>Pseudonocardiales</taxon>
        <taxon>Pseudonocardiaceae</taxon>
        <taxon>Amycolatopsis</taxon>
    </lineage>
</organism>
<dbReference type="Proteomes" id="UP000319769">
    <property type="component" value="Unassembled WGS sequence"/>
</dbReference>
<proteinExistence type="inferred from homology"/>
<dbReference type="AlphaFoldDB" id="A0A5N0ULD8"/>
<dbReference type="PANTHER" id="PTHR46696">
    <property type="entry name" value="P450, PUTATIVE (EUROFUNG)-RELATED"/>
    <property type="match status" value="1"/>
</dbReference>
<dbReference type="PANTHER" id="PTHR46696:SF1">
    <property type="entry name" value="CYTOCHROME P450 YJIB-RELATED"/>
    <property type="match status" value="1"/>
</dbReference>
<dbReference type="OrthoDB" id="4133219at2"/>
<name>A0A5N0ULD8_9PSEU</name>
<dbReference type="InterPro" id="IPR036396">
    <property type="entry name" value="Cyt_P450_sf"/>
</dbReference>
<dbReference type="EMBL" id="VMNW02000120">
    <property type="protein sequence ID" value="KAA9150320.1"/>
    <property type="molecule type" value="Genomic_DNA"/>
</dbReference>
<evidence type="ECO:0000256" key="1">
    <source>
        <dbReference type="ARBA" id="ARBA00010617"/>
    </source>
</evidence>
<gene>
    <name evidence="2" type="ORF">FPZ12_041505</name>
</gene>
<comment type="caution">
    <text evidence="2">The sequence shown here is derived from an EMBL/GenBank/DDBJ whole genome shotgun (WGS) entry which is preliminary data.</text>
</comment>
<keyword evidence="3" id="KW-1185">Reference proteome</keyword>
<dbReference type="InterPro" id="IPR002397">
    <property type="entry name" value="Cyt_P450_B"/>
</dbReference>
<protein>
    <submittedName>
        <fullName evidence="2">Cytochrome P450</fullName>
    </submittedName>
</protein>
<reference evidence="2" key="1">
    <citation type="submission" date="2019-09" db="EMBL/GenBank/DDBJ databases">
        <authorList>
            <person name="Teo W.F.A."/>
            <person name="Duangmal K."/>
        </authorList>
    </citation>
    <scope>NUCLEOTIDE SEQUENCE [LARGE SCALE GENOMIC DNA]</scope>
    <source>
        <strain evidence="2">K81G1</strain>
    </source>
</reference>
<dbReference type="GO" id="GO:0016705">
    <property type="term" value="F:oxidoreductase activity, acting on paired donors, with incorporation or reduction of molecular oxygen"/>
    <property type="evidence" value="ECO:0007669"/>
    <property type="project" value="InterPro"/>
</dbReference>
<accession>A0A5N0ULD8</accession>
<dbReference type="RefSeq" id="WP_144758102.1">
    <property type="nucleotide sequence ID" value="NZ_VMNW02000120.1"/>
</dbReference>
<evidence type="ECO:0000313" key="3">
    <source>
        <dbReference type="Proteomes" id="UP000319769"/>
    </source>
</evidence>
<dbReference type="CDD" id="cd20623">
    <property type="entry name" value="CYP_unk"/>
    <property type="match status" value="1"/>
</dbReference>
<evidence type="ECO:0000313" key="2">
    <source>
        <dbReference type="EMBL" id="KAA9150320.1"/>
    </source>
</evidence>
<dbReference type="GO" id="GO:0004497">
    <property type="term" value="F:monooxygenase activity"/>
    <property type="evidence" value="ECO:0007669"/>
    <property type="project" value="InterPro"/>
</dbReference>